<feature type="region of interest" description="Disordered" evidence="1">
    <location>
        <begin position="375"/>
        <end position="402"/>
    </location>
</feature>
<keyword evidence="6" id="KW-1185">Reference proteome</keyword>
<evidence type="ECO:0000259" key="4">
    <source>
        <dbReference type="Pfam" id="PF14383"/>
    </source>
</evidence>
<comment type="caution">
    <text evidence="5">The sequence shown here is derived from an EMBL/GenBank/DDBJ whole genome shotgun (WGS) entry which is preliminary data.</text>
</comment>
<protein>
    <recommendedName>
        <fullName evidence="7">DUF4378 domain-containing protein</fullName>
    </recommendedName>
</protein>
<dbReference type="AlphaFoldDB" id="A0A4V4HA19"/>
<dbReference type="PANTHER" id="PTHR46634">
    <property type="entry name" value="M REDUCTASE II SUBUNIT GAMMA, PUTATIVE (DUF3741)-RELATED"/>
    <property type="match status" value="1"/>
</dbReference>
<dbReference type="InterPro" id="IPR025486">
    <property type="entry name" value="DUF4378"/>
</dbReference>
<feature type="compositionally biased region" description="Polar residues" evidence="1">
    <location>
        <begin position="317"/>
        <end position="338"/>
    </location>
</feature>
<dbReference type="InterPro" id="IPR032795">
    <property type="entry name" value="DUF3741-assoc"/>
</dbReference>
<feature type="domain" description="DUF3741" evidence="2">
    <location>
        <begin position="186"/>
        <end position="229"/>
    </location>
</feature>
<evidence type="ECO:0000259" key="2">
    <source>
        <dbReference type="Pfam" id="PF12552"/>
    </source>
</evidence>
<evidence type="ECO:0000256" key="1">
    <source>
        <dbReference type="SAM" id="MobiDB-lite"/>
    </source>
</evidence>
<dbReference type="Pfam" id="PF14309">
    <property type="entry name" value="DUF4378"/>
    <property type="match status" value="1"/>
</dbReference>
<evidence type="ECO:0000259" key="3">
    <source>
        <dbReference type="Pfam" id="PF14309"/>
    </source>
</evidence>
<dbReference type="PANTHER" id="PTHR46634:SF3">
    <property type="entry name" value="M REDUCTASE II SUBUNIT GAMMA, PUTATIVE (DUF3741)-RELATED"/>
    <property type="match status" value="1"/>
</dbReference>
<dbReference type="EMBL" id="PYDT01000001">
    <property type="protein sequence ID" value="THU73755.1"/>
    <property type="molecule type" value="Genomic_DNA"/>
</dbReference>
<accession>A0A4V4HA19</accession>
<proteinExistence type="predicted"/>
<sequence>MGRMINIFDLSAGMDRSKLLAERPHRDVIRNCSHVVTKPIYPVEMEIEGKQIISEQRISSPNKKSGGTTIKMLMAQEIYDDTESRHNPPSVVARLMGLDSTPFQQSVTVDGKIRNNDYLCNGLTGEFQHHQQQECEIRSFSHEKDCRDVYEVWQQSSKNILVKEQSPQKVKYDEKSYQRRMSLVQKKFMQAKQLATDGKLLDSKEFQDAVEVLNSNRDLFLKFLEKPNSLFKKHLFEHQSFPLPSPTTSVTVLKPSNASERKGSKRMARQLLRDSDGSVRKVNKHFWSSSFSGPKGQNFSQQTRIVVLKPSPGKPYNTKTKLSNNSPTMSGGQNSTGALATDELVSSREISKGITCQMGESLNNNIRDEALFSSTPSNGYIGDENSFNRSDGEDIEDEVGSLSDSKIASPATVYSCDYINKIGSPFSALSFSRASHSSESSVFTEAKKRLSERWALVASSVNSQEQTQLRRTSSTLSEVLAIPEINREGRQEDLAHSSSKLSSGEDDLKVVTFSSTFETTYEDARETSHRNLTRSKSVPTSPSACEIAEFNGEISSSLIGKLVVQPEVPKSNKKKSSFKNKVSKLLFSKSKKSNGQKPLKSPSVGDDRRQCSCSNGSDARNDYLLPSANDTLSARIKLVTTDRMSHGSTEETPFHKGVLSLGMPGTFGNFVQSQDQSCQISFSETPLVDHVNNGLSQSSGSIIAECPQALSRSPPIGSVARSLSWSSSYLHITSATTLKPSVKFSKADEEHEQFVFVNKLISSVGMDDNKSMIFGGWHSLDGPLNPSLLYESLQIEDEEDKCRERQSHWRLLFDFVNAALLDISQSILLTACPWNTACHGPRRDDTAGTSVAEVWSLVRNKLSGDTKSGNGGIEVDRLVKEEVGGKQWTESRWLEGYELSKEISEKVLEELVEEAVSGLSCH</sequence>
<dbReference type="InterPro" id="IPR022212">
    <property type="entry name" value="DUF3741"/>
</dbReference>
<evidence type="ECO:0000313" key="6">
    <source>
        <dbReference type="Proteomes" id="UP000317650"/>
    </source>
</evidence>
<feature type="region of interest" description="Disordered" evidence="1">
    <location>
        <begin position="309"/>
        <end position="339"/>
    </location>
</feature>
<dbReference type="Proteomes" id="UP000317650">
    <property type="component" value="Chromosome 4"/>
</dbReference>
<evidence type="ECO:0000313" key="5">
    <source>
        <dbReference type="EMBL" id="THU73755.1"/>
    </source>
</evidence>
<feature type="domain" description="DUF4378" evidence="3">
    <location>
        <begin position="754"/>
        <end position="914"/>
    </location>
</feature>
<gene>
    <name evidence="5" type="ORF">C4D60_Mb04t26200</name>
</gene>
<dbReference type="Pfam" id="PF12552">
    <property type="entry name" value="DUF3741"/>
    <property type="match status" value="1"/>
</dbReference>
<organism evidence="5 6">
    <name type="scientific">Musa balbisiana</name>
    <name type="common">Banana</name>
    <dbReference type="NCBI Taxonomy" id="52838"/>
    <lineage>
        <taxon>Eukaryota</taxon>
        <taxon>Viridiplantae</taxon>
        <taxon>Streptophyta</taxon>
        <taxon>Embryophyta</taxon>
        <taxon>Tracheophyta</taxon>
        <taxon>Spermatophyta</taxon>
        <taxon>Magnoliopsida</taxon>
        <taxon>Liliopsida</taxon>
        <taxon>Zingiberales</taxon>
        <taxon>Musaceae</taxon>
        <taxon>Musa</taxon>
    </lineage>
</organism>
<feature type="domain" description="DUF3741" evidence="4">
    <location>
        <begin position="88"/>
        <end position="105"/>
    </location>
</feature>
<reference evidence="5 6" key="1">
    <citation type="journal article" date="2019" name="Nat. Plants">
        <title>Genome sequencing of Musa balbisiana reveals subgenome evolution and function divergence in polyploid bananas.</title>
        <authorList>
            <person name="Yao X."/>
        </authorList>
    </citation>
    <scope>NUCLEOTIDE SEQUENCE [LARGE SCALE GENOMIC DNA]</scope>
    <source>
        <strain evidence="6">cv. DH-PKW</strain>
        <tissue evidence="5">Leaves</tissue>
    </source>
</reference>
<evidence type="ECO:0008006" key="7">
    <source>
        <dbReference type="Google" id="ProtNLM"/>
    </source>
</evidence>
<dbReference type="Pfam" id="PF14383">
    <property type="entry name" value="VARLMGL"/>
    <property type="match status" value="1"/>
</dbReference>
<name>A0A4V4HA19_MUSBA</name>
<feature type="region of interest" description="Disordered" evidence="1">
    <location>
        <begin position="589"/>
        <end position="615"/>
    </location>
</feature>